<organism evidence="1 2">
    <name type="scientific">Trichinella spiralis</name>
    <name type="common">Trichina worm</name>
    <dbReference type="NCBI Taxonomy" id="6334"/>
    <lineage>
        <taxon>Eukaryota</taxon>
        <taxon>Metazoa</taxon>
        <taxon>Ecdysozoa</taxon>
        <taxon>Nematoda</taxon>
        <taxon>Enoplea</taxon>
        <taxon>Dorylaimia</taxon>
        <taxon>Trichinellida</taxon>
        <taxon>Trichinellidae</taxon>
        <taxon>Trichinella</taxon>
    </lineage>
</organism>
<dbReference type="AlphaFoldDB" id="A0A0V1AHF4"/>
<reference evidence="1 2" key="1">
    <citation type="submission" date="2015-01" db="EMBL/GenBank/DDBJ databases">
        <title>Evolution of Trichinella species and genotypes.</title>
        <authorList>
            <person name="Korhonen P.K."/>
            <person name="Edoardo P."/>
            <person name="Giuseppe L.R."/>
            <person name="Gasser R.B."/>
        </authorList>
    </citation>
    <scope>NUCLEOTIDE SEQUENCE [LARGE SCALE GENOMIC DNA]</scope>
    <source>
        <strain evidence="1">ISS3</strain>
    </source>
</reference>
<comment type="caution">
    <text evidence="1">The sequence shown here is derived from an EMBL/GenBank/DDBJ whole genome shotgun (WGS) entry which is preliminary data.</text>
</comment>
<evidence type="ECO:0000313" key="1">
    <source>
        <dbReference type="EMBL" id="KRY24256.1"/>
    </source>
</evidence>
<dbReference type="InParanoid" id="A0A0V1AHF4"/>
<dbReference type="Proteomes" id="UP000054776">
    <property type="component" value="Unassembled WGS sequence"/>
</dbReference>
<protein>
    <submittedName>
        <fullName evidence="1">Uncharacterized protein</fullName>
    </submittedName>
</protein>
<gene>
    <name evidence="1" type="ORF">T01_7922</name>
</gene>
<accession>A0A0V1AHF4</accession>
<evidence type="ECO:0000313" key="2">
    <source>
        <dbReference type="Proteomes" id="UP000054776"/>
    </source>
</evidence>
<keyword evidence="2" id="KW-1185">Reference proteome</keyword>
<sequence length="47" mass="5438">MHNYYGHVADCTARPAQQFRSFTGDEFVLNDLFGPSDGIYERHKFAK</sequence>
<dbReference type="EMBL" id="JYDH01001888">
    <property type="protein sequence ID" value="KRY24256.1"/>
    <property type="molecule type" value="Genomic_DNA"/>
</dbReference>
<proteinExistence type="predicted"/>
<name>A0A0V1AHF4_TRISP</name>